<dbReference type="AlphaFoldDB" id="A0A8K0P9E9"/>
<evidence type="ECO:0000313" key="1">
    <source>
        <dbReference type="EMBL" id="KAG8238881.1"/>
    </source>
</evidence>
<dbReference type="Proteomes" id="UP000792457">
    <property type="component" value="Unassembled WGS sequence"/>
</dbReference>
<comment type="caution">
    <text evidence="1">The sequence shown here is derived from an EMBL/GenBank/DDBJ whole genome shotgun (WGS) entry which is preliminary data.</text>
</comment>
<dbReference type="OrthoDB" id="6581217at2759"/>
<keyword evidence="2" id="KW-1185">Reference proteome</keyword>
<gene>
    <name evidence="1" type="ORF">J437_LFUL018442</name>
</gene>
<proteinExistence type="predicted"/>
<name>A0A8K0P9E9_LADFU</name>
<accession>A0A8K0P9E9</accession>
<sequence length="381" mass="43822">MASKPFDLCANVTGHQASLMVISQLNDKKFSTVSHLYSHYSKHTTVAMNPSQSLLKANIEQPLLLYTAAQNNEDHSHDRSKTEARSLSTKPTRKCCWRKSAVNSAKLVLSPPTRVDMKDDWLVEDAIDGFGDAGAELGVEGRFITEDQLVKKYVIDSQLLKDFVAEIKSLHFVRGFQFLQHLQLIRAQIKAFLKNLPDSCFRYFEFLTGTLHRFSWTASKCLANGFHGCSAHWRSFGTFLFAHTDLSNKALVPSTNCWFTRRDLPVLPSKLSLHCDNGFLFHEMLINRMLSPPPVAILLFRKAGVRHLGEALWRACTSVTKMLSDEDEVLLLYLHAWKCRRKRRFWVHPDIEKNLYFRLFVATRELSEDDFNHLKNNQKYI</sequence>
<reference evidence="1" key="1">
    <citation type="submission" date="2013-04" db="EMBL/GenBank/DDBJ databases">
        <authorList>
            <person name="Qu J."/>
            <person name="Murali S.C."/>
            <person name="Bandaranaike D."/>
            <person name="Bellair M."/>
            <person name="Blankenburg K."/>
            <person name="Chao H."/>
            <person name="Dinh H."/>
            <person name="Doddapaneni H."/>
            <person name="Downs B."/>
            <person name="Dugan-Rocha S."/>
            <person name="Elkadiri S."/>
            <person name="Gnanaolivu R.D."/>
            <person name="Hernandez B."/>
            <person name="Javaid M."/>
            <person name="Jayaseelan J.C."/>
            <person name="Lee S."/>
            <person name="Li M."/>
            <person name="Ming W."/>
            <person name="Munidasa M."/>
            <person name="Muniz J."/>
            <person name="Nguyen L."/>
            <person name="Ongeri F."/>
            <person name="Osuji N."/>
            <person name="Pu L.-L."/>
            <person name="Puazo M."/>
            <person name="Qu C."/>
            <person name="Quiroz J."/>
            <person name="Raj R."/>
            <person name="Weissenberger G."/>
            <person name="Xin Y."/>
            <person name="Zou X."/>
            <person name="Han Y."/>
            <person name="Richards S."/>
            <person name="Worley K."/>
            <person name="Muzny D."/>
            <person name="Gibbs R."/>
        </authorList>
    </citation>
    <scope>NUCLEOTIDE SEQUENCE</scope>
    <source>
        <strain evidence="1">Sampled in the wild</strain>
    </source>
</reference>
<protein>
    <submittedName>
        <fullName evidence="1">Uncharacterized protein</fullName>
    </submittedName>
</protein>
<dbReference type="EMBL" id="KZ309463">
    <property type="protein sequence ID" value="KAG8238881.1"/>
    <property type="molecule type" value="Genomic_DNA"/>
</dbReference>
<evidence type="ECO:0000313" key="2">
    <source>
        <dbReference type="Proteomes" id="UP000792457"/>
    </source>
</evidence>
<organism evidence="1 2">
    <name type="scientific">Ladona fulva</name>
    <name type="common">Scarce chaser dragonfly</name>
    <name type="synonym">Libellula fulva</name>
    <dbReference type="NCBI Taxonomy" id="123851"/>
    <lineage>
        <taxon>Eukaryota</taxon>
        <taxon>Metazoa</taxon>
        <taxon>Ecdysozoa</taxon>
        <taxon>Arthropoda</taxon>
        <taxon>Hexapoda</taxon>
        <taxon>Insecta</taxon>
        <taxon>Pterygota</taxon>
        <taxon>Palaeoptera</taxon>
        <taxon>Odonata</taxon>
        <taxon>Epiprocta</taxon>
        <taxon>Anisoptera</taxon>
        <taxon>Libelluloidea</taxon>
        <taxon>Libellulidae</taxon>
        <taxon>Ladona</taxon>
    </lineage>
</organism>
<reference evidence="1" key="2">
    <citation type="submission" date="2017-10" db="EMBL/GenBank/DDBJ databases">
        <title>Ladona fulva Genome sequencing and assembly.</title>
        <authorList>
            <person name="Murali S."/>
            <person name="Richards S."/>
            <person name="Bandaranaike D."/>
            <person name="Bellair M."/>
            <person name="Blankenburg K."/>
            <person name="Chao H."/>
            <person name="Dinh H."/>
            <person name="Doddapaneni H."/>
            <person name="Dugan-Rocha S."/>
            <person name="Elkadiri S."/>
            <person name="Gnanaolivu R."/>
            <person name="Hernandez B."/>
            <person name="Skinner E."/>
            <person name="Javaid M."/>
            <person name="Lee S."/>
            <person name="Li M."/>
            <person name="Ming W."/>
            <person name="Munidasa M."/>
            <person name="Muniz J."/>
            <person name="Nguyen L."/>
            <person name="Hughes D."/>
            <person name="Osuji N."/>
            <person name="Pu L.-L."/>
            <person name="Puazo M."/>
            <person name="Qu C."/>
            <person name="Quiroz J."/>
            <person name="Raj R."/>
            <person name="Weissenberger G."/>
            <person name="Xin Y."/>
            <person name="Zou X."/>
            <person name="Han Y."/>
            <person name="Worley K."/>
            <person name="Muzny D."/>
            <person name="Gibbs R."/>
        </authorList>
    </citation>
    <scope>NUCLEOTIDE SEQUENCE</scope>
    <source>
        <strain evidence="1">Sampled in the wild</strain>
    </source>
</reference>